<protein>
    <submittedName>
        <fullName evidence="1">Uncharacterized protein</fullName>
    </submittedName>
</protein>
<sequence>MLAARKLFKEQTALLVRQDRKDQARKSTRWAKAIHATILDGKANHFKADGKEDAKLGKFVGYLKTQFENAGLDVSPFDFDDVTKEVLECINTLVYDTLFEVIQRDSAADIYFVATDSASARDGRRALLDLVKGCIPLGVRTRRTRRNTLFCGTTSVWIPARPSIALTTMLELVPEPVLIHRDSGRKNGPHCLAQLRSPTGLKPTGAVSKVA</sequence>
<dbReference type="AlphaFoldDB" id="A0AAE0BXT0"/>
<accession>A0AAE0BXT0</accession>
<dbReference type="EMBL" id="LGRX02032276">
    <property type="protein sequence ID" value="KAK3244109.1"/>
    <property type="molecule type" value="Genomic_DNA"/>
</dbReference>
<dbReference type="Proteomes" id="UP001190700">
    <property type="component" value="Unassembled WGS sequence"/>
</dbReference>
<proteinExistence type="predicted"/>
<name>A0AAE0BXT0_9CHLO</name>
<keyword evidence="2" id="KW-1185">Reference proteome</keyword>
<gene>
    <name evidence="1" type="ORF">CYMTET_46268</name>
</gene>
<organism evidence="1 2">
    <name type="scientific">Cymbomonas tetramitiformis</name>
    <dbReference type="NCBI Taxonomy" id="36881"/>
    <lineage>
        <taxon>Eukaryota</taxon>
        <taxon>Viridiplantae</taxon>
        <taxon>Chlorophyta</taxon>
        <taxon>Pyramimonadophyceae</taxon>
        <taxon>Pyramimonadales</taxon>
        <taxon>Pyramimonadaceae</taxon>
        <taxon>Cymbomonas</taxon>
    </lineage>
</organism>
<evidence type="ECO:0000313" key="1">
    <source>
        <dbReference type="EMBL" id="KAK3244109.1"/>
    </source>
</evidence>
<reference evidence="1 2" key="1">
    <citation type="journal article" date="2015" name="Genome Biol. Evol.">
        <title>Comparative Genomics of a Bacterivorous Green Alga Reveals Evolutionary Causalities and Consequences of Phago-Mixotrophic Mode of Nutrition.</title>
        <authorList>
            <person name="Burns J.A."/>
            <person name="Paasch A."/>
            <person name="Narechania A."/>
            <person name="Kim E."/>
        </authorList>
    </citation>
    <scope>NUCLEOTIDE SEQUENCE [LARGE SCALE GENOMIC DNA]</scope>
    <source>
        <strain evidence="1 2">PLY_AMNH</strain>
    </source>
</reference>
<comment type="caution">
    <text evidence="1">The sequence shown here is derived from an EMBL/GenBank/DDBJ whole genome shotgun (WGS) entry which is preliminary data.</text>
</comment>
<evidence type="ECO:0000313" key="2">
    <source>
        <dbReference type="Proteomes" id="UP001190700"/>
    </source>
</evidence>